<keyword evidence="6" id="KW-0479">Metal-binding</keyword>
<dbReference type="Gene3D" id="3.30.2070.10">
    <property type="entry name" value="Formate dehydrogenase/DMSO reductase"/>
    <property type="match status" value="1"/>
</dbReference>
<dbReference type="PROSITE" id="PS51669">
    <property type="entry name" value="4FE4S_MOW_BIS_MGD"/>
    <property type="match status" value="1"/>
</dbReference>
<accession>A0ABT1N2J3</accession>
<comment type="cofactor">
    <cofactor evidence="2">
        <name>[4Fe-4S] cluster</name>
        <dbReference type="ChEBI" id="CHEBI:49883"/>
    </cofactor>
</comment>
<proteinExistence type="inferred from homology"/>
<dbReference type="Gene3D" id="3.40.50.12440">
    <property type="match status" value="1"/>
</dbReference>
<keyword evidence="8" id="KW-0560">Oxidoreductase</keyword>
<evidence type="ECO:0000313" key="12">
    <source>
        <dbReference type="EMBL" id="MCQ1058963.1"/>
    </source>
</evidence>
<dbReference type="EMBL" id="JANEYT010000027">
    <property type="protein sequence ID" value="MCQ1058963.1"/>
    <property type="molecule type" value="Genomic_DNA"/>
</dbReference>
<keyword evidence="13" id="KW-1185">Reference proteome</keyword>
<feature type="domain" description="4Fe-4S Mo/W bis-MGD-type" evidence="11">
    <location>
        <begin position="54"/>
        <end position="116"/>
    </location>
</feature>
<dbReference type="SMART" id="SM00926">
    <property type="entry name" value="Molybdop_Fe4S4"/>
    <property type="match status" value="1"/>
</dbReference>
<gene>
    <name evidence="12" type="ORF">NHN17_12950</name>
</gene>
<dbReference type="RefSeq" id="WP_255042989.1">
    <property type="nucleotide sequence ID" value="NZ_JANEYT010000027.1"/>
</dbReference>
<dbReference type="Pfam" id="PF04879">
    <property type="entry name" value="Molybdop_Fe4S4"/>
    <property type="match status" value="1"/>
</dbReference>
<sequence>MDSHKFNAFMKGLSRRQFLGHSAKAGGMAAIAASIPLPFSKTAQAQTAAKETKETISYSACLVNCGSRCPLKVHTKDGVVTQISTESGIDDAVWGQHQIRPCLRGRSVKWKTYSPDRLKYPMKRVGKRGEGKFQRISWDEATTIIADKLKYTIEQYGNEAIYYQYGSGSTGANLLGRNANKRFLNTIGGFLEQHGTYSTAQISTVEPYVYGSGQGSLISNIAHSDLVVMFCQNLAETRMSGGGQIAETFEALKRSNAKVIIIDPRMSDSSIAFDAEWIPIKPGTDAALVAALGHTLITEELADDEFINRYSVGWDASTLPESAPKNASYKDYIMGKGPDGIEKTPEWASQICGISPVRIKQLAREMSGAKAAWISQGWGLQRTANGEQSARAIMMLPVMTKQFGKLGTNTGNWGSSVKYAVPGFATANPVKTSIPCFLWTDAITRGTEMTAKNSFIRNKDKLDTNIKFLWHFASNTTMNQHSDLNKTHEILQDESMCEFIMVWDHHMTPSARYADILLPDVTTLETSDLIDNSYATGAYHYVTRLQPAIEPLWDNRPTYDVLADIAKKMGTHDAFTEGRTYEEWIAHSYEGLRKANPHLPEYAKTDGMGVIDRKLAKSEDHIALKAFREDPDSHPLKTPSGKIEMYSERLATIAQTWELPEGDKITAVAEYCEGFEGLGDPERMKQFPLQMTGFHTKGRTHSTYHNVPQLREAVRDEVWMNPVDAQSRGLIQGDRVVVFNDRGQIHMPVKVTARIIPGVVAVPQGAWYQPNAKGIDVGGCINTLTTQRPSPLAKGNPQHSNLVEIQKA</sequence>
<evidence type="ECO:0000256" key="7">
    <source>
        <dbReference type="ARBA" id="ARBA00022729"/>
    </source>
</evidence>
<evidence type="ECO:0000256" key="3">
    <source>
        <dbReference type="ARBA" id="ARBA00010312"/>
    </source>
</evidence>
<dbReference type="SUPFAM" id="SSF50692">
    <property type="entry name" value="ADC-like"/>
    <property type="match status" value="1"/>
</dbReference>
<organism evidence="12 13">
    <name type="scientific">Photobacterium pectinilyticum</name>
    <dbReference type="NCBI Taxonomy" id="2906793"/>
    <lineage>
        <taxon>Bacteria</taxon>
        <taxon>Pseudomonadati</taxon>
        <taxon>Pseudomonadota</taxon>
        <taxon>Gammaproteobacteria</taxon>
        <taxon>Vibrionales</taxon>
        <taxon>Vibrionaceae</taxon>
        <taxon>Photobacterium</taxon>
    </lineage>
</organism>
<dbReference type="InterPro" id="IPR050612">
    <property type="entry name" value="Prok_Mopterin_Oxidored"/>
</dbReference>
<dbReference type="NCBIfam" id="TIGR01409">
    <property type="entry name" value="TAT_signal_seq"/>
    <property type="match status" value="1"/>
</dbReference>
<dbReference type="Proteomes" id="UP001524460">
    <property type="component" value="Unassembled WGS sequence"/>
</dbReference>
<keyword evidence="5" id="KW-0500">Molybdenum</keyword>
<evidence type="ECO:0000256" key="6">
    <source>
        <dbReference type="ARBA" id="ARBA00022723"/>
    </source>
</evidence>
<evidence type="ECO:0000313" key="13">
    <source>
        <dbReference type="Proteomes" id="UP001524460"/>
    </source>
</evidence>
<dbReference type="Gene3D" id="3.40.228.10">
    <property type="entry name" value="Dimethylsulfoxide Reductase, domain 2"/>
    <property type="match status" value="1"/>
</dbReference>
<dbReference type="InterPro" id="IPR006657">
    <property type="entry name" value="MoPterin_dinucl-bd_dom"/>
</dbReference>
<keyword evidence="4" id="KW-0004">4Fe-4S</keyword>
<evidence type="ECO:0000256" key="2">
    <source>
        <dbReference type="ARBA" id="ARBA00001966"/>
    </source>
</evidence>
<dbReference type="PROSITE" id="PS51318">
    <property type="entry name" value="TAT"/>
    <property type="match status" value="1"/>
</dbReference>
<dbReference type="CDD" id="cd02770">
    <property type="entry name" value="MopB_DmsA-EC"/>
    <property type="match status" value="1"/>
</dbReference>
<reference evidence="12 13" key="1">
    <citation type="submission" date="2022-07" db="EMBL/GenBank/DDBJ databases">
        <title>Photobacterium pectinilyticum sp. nov., a marine bacterium isolated from surface seawater of Qingdao offshore.</title>
        <authorList>
            <person name="Wang X."/>
        </authorList>
    </citation>
    <scope>NUCLEOTIDE SEQUENCE [LARGE SCALE GENOMIC DNA]</scope>
    <source>
        <strain evidence="12 13">ZSDE20</strain>
    </source>
</reference>
<comment type="cofactor">
    <cofactor evidence="1">
        <name>Mo-bis(molybdopterin guanine dinucleotide)</name>
        <dbReference type="ChEBI" id="CHEBI:60539"/>
    </cofactor>
</comment>
<dbReference type="InterPro" id="IPR019546">
    <property type="entry name" value="TAT_signal_bac_arc"/>
</dbReference>
<keyword evidence="9" id="KW-0408">Iron</keyword>
<comment type="similarity">
    <text evidence="3">Belongs to the prokaryotic molybdopterin-containing oxidoreductase family.</text>
</comment>
<evidence type="ECO:0000259" key="11">
    <source>
        <dbReference type="PROSITE" id="PS51669"/>
    </source>
</evidence>
<dbReference type="Gene3D" id="2.40.40.20">
    <property type="match status" value="1"/>
</dbReference>
<evidence type="ECO:0000256" key="9">
    <source>
        <dbReference type="ARBA" id="ARBA00023004"/>
    </source>
</evidence>
<dbReference type="Gene3D" id="3.40.50.740">
    <property type="match status" value="1"/>
</dbReference>
<dbReference type="PANTHER" id="PTHR43742">
    <property type="entry name" value="TRIMETHYLAMINE-N-OXIDE REDUCTASE"/>
    <property type="match status" value="1"/>
</dbReference>
<dbReference type="Pfam" id="PF01568">
    <property type="entry name" value="Molydop_binding"/>
    <property type="match status" value="1"/>
</dbReference>
<dbReference type="SUPFAM" id="SSF53706">
    <property type="entry name" value="Formate dehydrogenase/DMSO reductase, domains 1-3"/>
    <property type="match status" value="1"/>
</dbReference>
<dbReference type="PROSITE" id="PS00551">
    <property type="entry name" value="MOLYBDOPTERIN_PROK_1"/>
    <property type="match status" value="1"/>
</dbReference>
<dbReference type="NCBIfam" id="TIGR02166">
    <property type="entry name" value="dmsA_ynfE"/>
    <property type="match status" value="1"/>
</dbReference>
<dbReference type="Pfam" id="PF00384">
    <property type="entry name" value="Molybdopterin"/>
    <property type="match status" value="1"/>
</dbReference>
<protein>
    <submittedName>
        <fullName evidence="12">Molybdopterin-dependent oxidoreductase</fullName>
    </submittedName>
</protein>
<evidence type="ECO:0000256" key="4">
    <source>
        <dbReference type="ARBA" id="ARBA00022485"/>
    </source>
</evidence>
<evidence type="ECO:0000256" key="1">
    <source>
        <dbReference type="ARBA" id="ARBA00001942"/>
    </source>
</evidence>
<dbReference type="InterPro" id="IPR009010">
    <property type="entry name" value="Asp_de-COase-like_dom_sf"/>
</dbReference>
<dbReference type="InterPro" id="IPR011888">
    <property type="entry name" value="Anaer_DMSO_reductase"/>
</dbReference>
<dbReference type="InterPro" id="IPR006963">
    <property type="entry name" value="Mopterin_OxRdtase_4Fe-4S_dom"/>
</dbReference>
<dbReference type="CDD" id="cd02794">
    <property type="entry name" value="MopB_CT_DmsA-EC"/>
    <property type="match status" value="1"/>
</dbReference>
<dbReference type="InterPro" id="IPR027467">
    <property type="entry name" value="MopterinOxRdtase_cofactor_BS"/>
</dbReference>
<dbReference type="InterPro" id="IPR006311">
    <property type="entry name" value="TAT_signal"/>
</dbReference>
<evidence type="ECO:0000256" key="10">
    <source>
        <dbReference type="ARBA" id="ARBA00023014"/>
    </source>
</evidence>
<dbReference type="PANTHER" id="PTHR43742:SF8">
    <property type="entry name" value="ANAEROBIC DIMETHYL SULFOXIDE REDUCTASE, SUBUNIT A"/>
    <property type="match status" value="1"/>
</dbReference>
<dbReference type="InterPro" id="IPR006656">
    <property type="entry name" value="Mopterin_OxRdtase"/>
</dbReference>
<comment type="caution">
    <text evidence="12">The sequence shown here is derived from an EMBL/GenBank/DDBJ whole genome shotgun (WGS) entry which is preliminary data.</text>
</comment>
<keyword evidence="7" id="KW-0732">Signal</keyword>
<evidence type="ECO:0000256" key="8">
    <source>
        <dbReference type="ARBA" id="ARBA00023002"/>
    </source>
</evidence>
<evidence type="ECO:0000256" key="5">
    <source>
        <dbReference type="ARBA" id="ARBA00022505"/>
    </source>
</evidence>
<name>A0ABT1N2J3_9GAMM</name>
<keyword evidence="10" id="KW-0411">Iron-sulfur</keyword>